<reference evidence="19" key="1">
    <citation type="submission" date="2021-05" db="EMBL/GenBank/DDBJ databases">
        <authorList>
            <person name="Pietrasiak N."/>
            <person name="Ward R."/>
            <person name="Stajich J.E."/>
            <person name="Kurbessoian T."/>
        </authorList>
    </citation>
    <scope>NUCLEOTIDE SEQUENCE</scope>
    <source>
        <strain evidence="19">CPER-KK1</strain>
    </source>
</reference>
<keyword evidence="5" id="KW-1003">Cell membrane</keyword>
<evidence type="ECO:0000256" key="7">
    <source>
        <dbReference type="ARBA" id="ARBA00022692"/>
    </source>
</evidence>
<dbReference type="InterPro" id="IPR032807">
    <property type="entry name" value="GNVR"/>
</dbReference>
<dbReference type="FunFam" id="3.40.50.300:FF:000527">
    <property type="entry name" value="Tyrosine-protein kinase etk"/>
    <property type="match status" value="1"/>
</dbReference>
<keyword evidence="13" id="KW-0829">Tyrosine-protein kinase</keyword>
<evidence type="ECO:0000259" key="17">
    <source>
        <dbReference type="Pfam" id="PF02706"/>
    </source>
</evidence>
<comment type="similarity">
    <text evidence="2">Belongs to the CpsC/CapA family.</text>
</comment>
<dbReference type="EMBL" id="JAHHIF010000061">
    <property type="protein sequence ID" value="MBW4548420.1"/>
    <property type="molecule type" value="Genomic_DNA"/>
</dbReference>
<dbReference type="Gene3D" id="3.40.50.300">
    <property type="entry name" value="P-loop containing nucleotide triphosphate hydrolases"/>
    <property type="match status" value="1"/>
</dbReference>
<comment type="subcellular location">
    <subcellularLocation>
        <location evidence="1">Cell membrane</location>
        <topology evidence="1">Multi-pass membrane protein</topology>
    </subcellularLocation>
</comment>
<evidence type="ECO:0000256" key="1">
    <source>
        <dbReference type="ARBA" id="ARBA00004651"/>
    </source>
</evidence>
<keyword evidence="7 16" id="KW-0812">Transmembrane</keyword>
<evidence type="ECO:0000256" key="8">
    <source>
        <dbReference type="ARBA" id="ARBA00022741"/>
    </source>
</evidence>
<dbReference type="InterPro" id="IPR033756">
    <property type="entry name" value="YlxH/NBP35"/>
</dbReference>
<dbReference type="Pfam" id="PF02706">
    <property type="entry name" value="Wzz"/>
    <property type="match status" value="1"/>
</dbReference>
<dbReference type="InterPro" id="IPR050445">
    <property type="entry name" value="Bact_polysacc_biosynth/exp"/>
</dbReference>
<dbReference type="GO" id="GO:0042802">
    <property type="term" value="F:identical protein binding"/>
    <property type="evidence" value="ECO:0007669"/>
    <property type="project" value="UniProtKB-ARBA"/>
</dbReference>
<reference evidence="19" key="2">
    <citation type="journal article" date="2022" name="Microbiol. Resour. Announc.">
        <title>Metagenome Sequencing to Explore Phylogenomics of Terrestrial Cyanobacteria.</title>
        <authorList>
            <person name="Ward R.D."/>
            <person name="Stajich J.E."/>
            <person name="Johansen J.R."/>
            <person name="Huntemann M."/>
            <person name="Clum A."/>
            <person name="Foster B."/>
            <person name="Foster B."/>
            <person name="Roux S."/>
            <person name="Palaniappan K."/>
            <person name="Varghese N."/>
            <person name="Mukherjee S."/>
            <person name="Reddy T.B.K."/>
            <person name="Daum C."/>
            <person name="Copeland A."/>
            <person name="Chen I.A."/>
            <person name="Ivanova N.N."/>
            <person name="Kyrpides N.C."/>
            <person name="Shapiro N."/>
            <person name="Eloe-Fadrosh E.A."/>
            <person name="Pietrasiak N."/>
        </authorList>
    </citation>
    <scope>NUCLEOTIDE SEQUENCE</scope>
    <source>
        <strain evidence="19">CPER-KK1</strain>
    </source>
</reference>
<dbReference type="InterPro" id="IPR027417">
    <property type="entry name" value="P-loop_NTPase"/>
</dbReference>
<evidence type="ECO:0000256" key="15">
    <source>
        <dbReference type="SAM" id="Coils"/>
    </source>
</evidence>
<evidence type="ECO:0000256" key="6">
    <source>
        <dbReference type="ARBA" id="ARBA00022679"/>
    </source>
</evidence>
<protein>
    <recommendedName>
        <fullName evidence="4">non-specific protein-tyrosine kinase</fullName>
        <ecNumber evidence="4">2.7.10.2</ecNumber>
    </recommendedName>
</protein>
<comment type="caution">
    <text evidence="19">The sequence shown here is derived from an EMBL/GenBank/DDBJ whole genome shotgun (WGS) entry which is preliminary data.</text>
</comment>
<dbReference type="Proteomes" id="UP000753908">
    <property type="component" value="Unassembled WGS sequence"/>
</dbReference>
<dbReference type="NCBIfam" id="TIGR01007">
    <property type="entry name" value="eps_fam"/>
    <property type="match status" value="1"/>
</dbReference>
<dbReference type="PANTHER" id="PTHR32309:SF13">
    <property type="entry name" value="FERRIC ENTEROBACTIN TRANSPORT PROTEIN FEPE"/>
    <property type="match status" value="1"/>
</dbReference>
<dbReference type="InterPro" id="IPR005702">
    <property type="entry name" value="Wzc-like_C"/>
</dbReference>
<evidence type="ECO:0000256" key="4">
    <source>
        <dbReference type="ARBA" id="ARBA00011903"/>
    </source>
</evidence>
<sequence>MESPEFTEEIDFQKYWLVLRRRWLPATGVFGIVVGLATLAAFLQKPIYEAEGKLLFKPDRSSSLTGLKNDIGELASIGDKSNPLSTEAEIIQSLPILEKTINALALRDEEGKPLEPKSIMRTKKLKVNPVTGTDVLQLTFKDTDPKVAAAAVNKIMGLYIENDINTNREKAATARKFISNQLPSVEETVMKADAELRKFKEKNRVVVLQEESTEAVKAISELDKQIAQLQAQLANLSAQSESFRNQLGLNREEAVAVTSLSQSPGVQEVLTELQKVQTELAAERRRFLDTAPPVIALRRKEVELSTLLQERVDQVLGSQQNVAVKNLQIGELKQSLTGEFVRSEVQRSGLSNQLNDLYKTRAAYKNRSNILPQLAQTQRELERRVDASQTTYETLLNKLQEARVAENQTVGNARIISKAQVPDKKAGPSKKKYLAGGILGGTLLGIAIAFLLDLIDKSVKTVKEAKELFGYPLLGVIPASDKSGKPSIHSGKLEQTIPRIFSRDLPHSPINDAYQMLQANLKFLSSDEELRAIVVTSSVAKEGKSEVSANLAATIAQVGRRVLLVDADMRHPSQHHIWGLTNLTGLSNILVGEAELSRTVQEARVGLDVLPAGVIPPNPVALLDSKRMASLIETFSKNYDFVIFDSPPLAGLADAPILGKMADGILMVVRPGVVDATSAKAAKEFLERSGQNVLGLVANGVSIKNEPDSYFYYTNERYIKPISATKEEATLGVSRGLENS</sequence>
<feature type="transmembrane region" description="Helical" evidence="16">
    <location>
        <begin position="23"/>
        <end position="43"/>
    </location>
</feature>
<evidence type="ECO:0000256" key="12">
    <source>
        <dbReference type="ARBA" id="ARBA00023136"/>
    </source>
</evidence>
<dbReference type="SUPFAM" id="SSF52540">
    <property type="entry name" value="P-loop containing nucleoside triphosphate hydrolases"/>
    <property type="match status" value="1"/>
</dbReference>
<keyword evidence="8" id="KW-0547">Nucleotide-binding</keyword>
<evidence type="ECO:0000256" key="10">
    <source>
        <dbReference type="ARBA" id="ARBA00022840"/>
    </source>
</evidence>
<dbReference type="AlphaFoldDB" id="A0A951PQZ9"/>
<name>A0A951PQZ9_9CYAN</name>
<dbReference type="CDD" id="cd05387">
    <property type="entry name" value="BY-kinase"/>
    <property type="match status" value="1"/>
</dbReference>
<feature type="domain" description="Tyrosine-protein kinase G-rich" evidence="18">
    <location>
        <begin position="380"/>
        <end position="451"/>
    </location>
</feature>
<accession>A0A951PQZ9</accession>
<dbReference type="GO" id="GO:0005524">
    <property type="term" value="F:ATP binding"/>
    <property type="evidence" value="ECO:0007669"/>
    <property type="project" value="UniProtKB-KW"/>
</dbReference>
<keyword evidence="11 16" id="KW-1133">Transmembrane helix</keyword>
<organism evidence="19 20">
    <name type="scientific">Symplocastrum torsivum CPER-KK1</name>
    <dbReference type="NCBI Taxonomy" id="450513"/>
    <lineage>
        <taxon>Bacteria</taxon>
        <taxon>Bacillati</taxon>
        <taxon>Cyanobacteriota</taxon>
        <taxon>Cyanophyceae</taxon>
        <taxon>Oscillatoriophycideae</taxon>
        <taxon>Oscillatoriales</taxon>
        <taxon>Microcoleaceae</taxon>
        <taxon>Symplocastrum</taxon>
    </lineage>
</organism>
<keyword evidence="9" id="KW-0418">Kinase</keyword>
<evidence type="ECO:0000256" key="9">
    <source>
        <dbReference type="ARBA" id="ARBA00022777"/>
    </source>
</evidence>
<feature type="domain" description="Polysaccharide chain length determinant N-terminal" evidence="17">
    <location>
        <begin position="8"/>
        <end position="103"/>
    </location>
</feature>
<feature type="coiled-coil region" evidence="15">
    <location>
        <begin position="212"/>
        <end position="286"/>
    </location>
</feature>
<comment type="similarity">
    <text evidence="3">Belongs to the CpsD/CapB family.</text>
</comment>
<dbReference type="Pfam" id="PF10609">
    <property type="entry name" value="ParA"/>
    <property type="match status" value="1"/>
</dbReference>
<dbReference type="Pfam" id="PF13807">
    <property type="entry name" value="GNVR"/>
    <property type="match status" value="1"/>
</dbReference>
<evidence type="ECO:0000256" key="2">
    <source>
        <dbReference type="ARBA" id="ARBA00006683"/>
    </source>
</evidence>
<dbReference type="PANTHER" id="PTHR32309">
    <property type="entry name" value="TYROSINE-PROTEIN KINASE"/>
    <property type="match status" value="1"/>
</dbReference>
<evidence type="ECO:0000256" key="11">
    <source>
        <dbReference type="ARBA" id="ARBA00022989"/>
    </source>
</evidence>
<keyword evidence="6 19" id="KW-0808">Transferase</keyword>
<evidence type="ECO:0000313" key="19">
    <source>
        <dbReference type="EMBL" id="MBW4548420.1"/>
    </source>
</evidence>
<evidence type="ECO:0000313" key="20">
    <source>
        <dbReference type="Proteomes" id="UP000753908"/>
    </source>
</evidence>
<proteinExistence type="inferred from homology"/>
<evidence type="ECO:0000256" key="5">
    <source>
        <dbReference type="ARBA" id="ARBA00022475"/>
    </source>
</evidence>
<feature type="transmembrane region" description="Helical" evidence="16">
    <location>
        <begin position="433"/>
        <end position="452"/>
    </location>
</feature>
<dbReference type="GO" id="GO:0004715">
    <property type="term" value="F:non-membrane spanning protein tyrosine kinase activity"/>
    <property type="evidence" value="ECO:0007669"/>
    <property type="project" value="UniProtKB-EC"/>
</dbReference>
<evidence type="ECO:0000259" key="18">
    <source>
        <dbReference type="Pfam" id="PF13807"/>
    </source>
</evidence>
<gene>
    <name evidence="19" type="ORF">KME25_28880</name>
</gene>
<comment type="catalytic activity">
    <reaction evidence="14">
        <text>L-tyrosyl-[protein] + ATP = O-phospho-L-tyrosyl-[protein] + ADP + H(+)</text>
        <dbReference type="Rhea" id="RHEA:10596"/>
        <dbReference type="Rhea" id="RHEA-COMP:10136"/>
        <dbReference type="Rhea" id="RHEA-COMP:20101"/>
        <dbReference type="ChEBI" id="CHEBI:15378"/>
        <dbReference type="ChEBI" id="CHEBI:30616"/>
        <dbReference type="ChEBI" id="CHEBI:46858"/>
        <dbReference type="ChEBI" id="CHEBI:61978"/>
        <dbReference type="ChEBI" id="CHEBI:456216"/>
        <dbReference type="EC" id="2.7.10.2"/>
    </reaction>
</comment>
<evidence type="ECO:0000256" key="13">
    <source>
        <dbReference type="ARBA" id="ARBA00023137"/>
    </source>
</evidence>
<dbReference type="GO" id="GO:0005886">
    <property type="term" value="C:plasma membrane"/>
    <property type="evidence" value="ECO:0007669"/>
    <property type="project" value="UniProtKB-SubCell"/>
</dbReference>
<evidence type="ECO:0000256" key="16">
    <source>
        <dbReference type="SAM" id="Phobius"/>
    </source>
</evidence>
<evidence type="ECO:0000256" key="3">
    <source>
        <dbReference type="ARBA" id="ARBA00007316"/>
    </source>
</evidence>
<keyword evidence="15" id="KW-0175">Coiled coil</keyword>
<keyword evidence="12 16" id="KW-0472">Membrane</keyword>
<evidence type="ECO:0000256" key="14">
    <source>
        <dbReference type="ARBA" id="ARBA00051245"/>
    </source>
</evidence>
<dbReference type="EC" id="2.7.10.2" evidence="4"/>
<keyword evidence="10" id="KW-0067">ATP-binding</keyword>
<dbReference type="InterPro" id="IPR003856">
    <property type="entry name" value="LPS_length_determ_N"/>
</dbReference>